<dbReference type="NCBIfam" id="NF002211">
    <property type="entry name" value="PRK01103.1"/>
    <property type="match status" value="1"/>
</dbReference>
<dbReference type="RefSeq" id="WP_221856579.1">
    <property type="nucleotide sequence ID" value="NZ_BAAAYV010000002.1"/>
</dbReference>
<evidence type="ECO:0000259" key="16">
    <source>
        <dbReference type="PROSITE" id="PS51066"/>
    </source>
</evidence>
<dbReference type="PANTHER" id="PTHR22993">
    <property type="entry name" value="FORMAMIDOPYRIMIDINE-DNA GLYCOSYLASE"/>
    <property type="match status" value="1"/>
</dbReference>
<dbReference type="InterPro" id="IPR020629">
    <property type="entry name" value="FPG_Glyclase"/>
</dbReference>
<evidence type="ECO:0000256" key="1">
    <source>
        <dbReference type="ARBA" id="ARBA00001668"/>
    </source>
</evidence>
<feature type="domain" description="FPG-type" evidence="16">
    <location>
        <begin position="265"/>
        <end position="299"/>
    </location>
</feature>
<dbReference type="PANTHER" id="PTHR22993:SF9">
    <property type="entry name" value="FORMAMIDOPYRIMIDINE-DNA GLYCOSYLASE"/>
    <property type="match status" value="1"/>
</dbReference>
<dbReference type="SMART" id="SM01232">
    <property type="entry name" value="H2TH"/>
    <property type="match status" value="1"/>
</dbReference>
<keyword evidence="6 15" id="KW-0863">Zinc-finger</keyword>
<evidence type="ECO:0000256" key="9">
    <source>
        <dbReference type="ARBA" id="ARBA00023125"/>
    </source>
</evidence>
<evidence type="ECO:0000256" key="5">
    <source>
        <dbReference type="ARBA" id="ARBA00022763"/>
    </source>
</evidence>
<keyword evidence="5 15" id="KW-0227">DNA damage</keyword>
<feature type="binding site" evidence="15">
    <location>
        <position position="100"/>
    </location>
    <ligand>
        <name>DNA</name>
        <dbReference type="ChEBI" id="CHEBI:16991"/>
    </ligand>
</feature>
<dbReference type="GO" id="GO:0016829">
    <property type="term" value="F:lyase activity"/>
    <property type="evidence" value="ECO:0007669"/>
    <property type="project" value="UniProtKB-KW"/>
</dbReference>
<keyword evidence="19" id="KW-1185">Reference proteome</keyword>
<keyword evidence="13 15" id="KW-0326">Glycosidase</keyword>
<comment type="similarity">
    <text evidence="2 15">Belongs to the FPG family.</text>
</comment>
<comment type="function">
    <text evidence="15">Involved in base excision repair of DNA damaged by oxidation or by mutagenic agents. Acts as DNA glycosylase that recognizes and removes damaged bases. Has a preference for oxidized purines, such as 7,8-dihydro-8-oxoguanine (8-oxoG). Has AP (apurinic/apyrimidinic) lyase activity and introduces nicks in the DNA strand. Cleaves the DNA backbone by beta-delta elimination to generate a single-strand break at the site of the removed base with both 3'- and 5'-phosphates.</text>
</comment>
<comment type="cofactor">
    <cofactor evidence="15">
        <name>Zn(2+)</name>
        <dbReference type="ChEBI" id="CHEBI:29105"/>
    </cofactor>
    <text evidence="15">Binds 1 zinc ion per subunit.</text>
</comment>
<evidence type="ECO:0000256" key="2">
    <source>
        <dbReference type="ARBA" id="ARBA00009409"/>
    </source>
</evidence>
<evidence type="ECO:0000256" key="15">
    <source>
        <dbReference type="HAMAP-Rule" id="MF_00103"/>
    </source>
</evidence>
<comment type="subunit">
    <text evidence="3 15">Monomer.</text>
</comment>
<dbReference type="InterPro" id="IPR010663">
    <property type="entry name" value="Znf_FPG/IleRS"/>
</dbReference>
<dbReference type="EMBL" id="BAAAYV010000002">
    <property type="protein sequence ID" value="GAA3647862.1"/>
    <property type="molecule type" value="Genomic_DNA"/>
</dbReference>
<dbReference type="InterPro" id="IPR015886">
    <property type="entry name" value="H2TH_FPG"/>
</dbReference>
<evidence type="ECO:0000313" key="18">
    <source>
        <dbReference type="EMBL" id="GAA3647862.1"/>
    </source>
</evidence>
<evidence type="ECO:0000256" key="8">
    <source>
        <dbReference type="ARBA" id="ARBA00022833"/>
    </source>
</evidence>
<dbReference type="PROSITE" id="PS51068">
    <property type="entry name" value="FPG_CAT"/>
    <property type="match status" value="1"/>
</dbReference>
<accession>A0ABP7B4R3</accession>
<organism evidence="18 19">
    <name type="scientific">Microbacterium marinilacus</name>
    <dbReference type="NCBI Taxonomy" id="415209"/>
    <lineage>
        <taxon>Bacteria</taxon>
        <taxon>Bacillati</taxon>
        <taxon>Actinomycetota</taxon>
        <taxon>Actinomycetes</taxon>
        <taxon>Micrococcales</taxon>
        <taxon>Microbacteriaceae</taxon>
        <taxon>Microbacterium</taxon>
    </lineage>
</organism>
<dbReference type="CDD" id="cd08966">
    <property type="entry name" value="EcFpg-like_N"/>
    <property type="match status" value="1"/>
</dbReference>
<dbReference type="InterPro" id="IPR010979">
    <property type="entry name" value="Ribosomal_uS13-like_H2TH"/>
</dbReference>
<dbReference type="Pfam" id="PF01149">
    <property type="entry name" value="Fapy_DNA_glyco"/>
    <property type="match status" value="1"/>
</dbReference>
<dbReference type="NCBIfam" id="TIGR00577">
    <property type="entry name" value="fpg"/>
    <property type="match status" value="1"/>
</dbReference>
<evidence type="ECO:0000256" key="14">
    <source>
        <dbReference type="ARBA" id="ARBA00044632"/>
    </source>
</evidence>
<comment type="catalytic activity">
    <reaction evidence="14 15">
        <text>2'-deoxyribonucleotide-(2'-deoxyribose 5'-phosphate)-2'-deoxyribonucleotide-DNA = a 3'-end 2'-deoxyribonucleotide-(2,3-dehydro-2,3-deoxyribose 5'-phosphate)-DNA + a 5'-end 5'-phospho-2'-deoxyribonucleoside-DNA + H(+)</text>
        <dbReference type="Rhea" id="RHEA:66592"/>
        <dbReference type="Rhea" id="RHEA-COMP:13180"/>
        <dbReference type="Rhea" id="RHEA-COMP:16897"/>
        <dbReference type="Rhea" id="RHEA-COMP:17067"/>
        <dbReference type="ChEBI" id="CHEBI:15378"/>
        <dbReference type="ChEBI" id="CHEBI:136412"/>
        <dbReference type="ChEBI" id="CHEBI:157695"/>
        <dbReference type="ChEBI" id="CHEBI:167181"/>
        <dbReference type="EC" id="4.2.99.18"/>
    </reaction>
</comment>
<dbReference type="Proteomes" id="UP001410795">
    <property type="component" value="Unassembled WGS sequence"/>
</dbReference>
<dbReference type="SMART" id="SM00898">
    <property type="entry name" value="Fapy_DNA_glyco"/>
    <property type="match status" value="1"/>
</dbReference>
<feature type="domain" description="Formamidopyrimidine-DNA glycosylase catalytic" evidence="17">
    <location>
        <begin position="2"/>
        <end position="126"/>
    </location>
</feature>
<evidence type="ECO:0000259" key="17">
    <source>
        <dbReference type="PROSITE" id="PS51068"/>
    </source>
</evidence>
<evidence type="ECO:0000256" key="3">
    <source>
        <dbReference type="ARBA" id="ARBA00011245"/>
    </source>
</evidence>
<dbReference type="HAMAP" id="MF_00103">
    <property type="entry name" value="Fapy_DNA_glycosyl"/>
    <property type="match status" value="1"/>
</dbReference>
<evidence type="ECO:0000256" key="7">
    <source>
        <dbReference type="ARBA" id="ARBA00022801"/>
    </source>
</evidence>
<dbReference type="EC" id="3.2.2.23" evidence="15"/>
<feature type="binding site" evidence="15">
    <location>
        <position position="123"/>
    </location>
    <ligand>
        <name>DNA</name>
        <dbReference type="ChEBI" id="CHEBI:16991"/>
    </ligand>
</feature>
<name>A0ABP7B4R3_9MICO</name>
<keyword evidence="8 15" id="KW-0862">Zinc</keyword>
<keyword evidence="9 15" id="KW-0238">DNA-binding</keyword>
<evidence type="ECO:0000256" key="10">
    <source>
        <dbReference type="ARBA" id="ARBA00023204"/>
    </source>
</evidence>
<keyword evidence="4 15" id="KW-0479">Metal-binding</keyword>
<evidence type="ECO:0000256" key="12">
    <source>
        <dbReference type="ARBA" id="ARBA00023268"/>
    </source>
</evidence>
<dbReference type="InterPro" id="IPR000214">
    <property type="entry name" value="Znf_DNA_glyclase/AP_lyase"/>
</dbReference>
<keyword evidence="10 15" id="KW-0234">DNA repair</keyword>
<feature type="active site" description="Schiff-base intermediate with DNA" evidence="15">
    <location>
        <position position="2"/>
    </location>
</feature>
<feature type="active site" description="Proton donor; for beta-elimination activity" evidence="15">
    <location>
        <position position="61"/>
    </location>
</feature>
<keyword evidence="12 15" id="KW-0511">Multifunctional enzyme</keyword>
<comment type="catalytic activity">
    <reaction evidence="1 15">
        <text>Hydrolysis of DNA containing ring-opened 7-methylguanine residues, releasing 2,6-diamino-4-hydroxy-5-(N-methyl)formamidopyrimidine.</text>
        <dbReference type="EC" id="3.2.2.23"/>
    </reaction>
</comment>
<dbReference type="SUPFAM" id="SSF81624">
    <property type="entry name" value="N-terminal domain of MutM-like DNA repair proteins"/>
    <property type="match status" value="1"/>
</dbReference>
<evidence type="ECO:0000256" key="13">
    <source>
        <dbReference type="ARBA" id="ARBA00023295"/>
    </source>
</evidence>
<feature type="active site" description="Proton donor; for delta-elimination activity" evidence="15">
    <location>
        <position position="289"/>
    </location>
</feature>
<evidence type="ECO:0000256" key="4">
    <source>
        <dbReference type="ARBA" id="ARBA00022723"/>
    </source>
</evidence>
<dbReference type="SUPFAM" id="SSF46946">
    <property type="entry name" value="S13-like H2TH domain"/>
    <property type="match status" value="1"/>
</dbReference>
<evidence type="ECO:0000313" key="19">
    <source>
        <dbReference type="Proteomes" id="UP001410795"/>
    </source>
</evidence>
<comment type="caution">
    <text evidence="18">The sequence shown here is derived from an EMBL/GenBank/DDBJ whole genome shotgun (WGS) entry which is preliminary data.</text>
</comment>
<dbReference type="PROSITE" id="PS51066">
    <property type="entry name" value="ZF_FPG_2"/>
    <property type="match status" value="1"/>
</dbReference>
<sequence length="306" mass="33170">MPELPEVEVVRAGLAPAVAGARVRGVEAHDPRALTRHVGAPADFEARLTGREIAGTARRGKFLWMPLSDDPARGPEAVMVHLGMSGQMLLRAPGAPAERHERVRVWIEHPDHGELAVVFADQRTFGSLAIDELVPTPDGNPGGFGDAAPLVPRQAAHIARDPLDPAFDDALFRRRLSGKASAVKRVLLDQTVVSGVGNIYADEALWASRIHPETLGRDLSTRAANRLLAEVRAVLAKALAEGGTSFDAQYVNVNGQAGYFAHSLNAYGRRGKPCPRCGTTIVRERFTNRSSHVCPRCQRRPMRVET</sequence>
<evidence type="ECO:0000256" key="6">
    <source>
        <dbReference type="ARBA" id="ARBA00022771"/>
    </source>
</evidence>
<feature type="active site" description="Proton donor" evidence="15">
    <location>
        <position position="3"/>
    </location>
</feature>
<dbReference type="Gene3D" id="1.10.8.50">
    <property type="match status" value="1"/>
</dbReference>
<proteinExistence type="inferred from homology"/>
<keyword evidence="7 15" id="KW-0378">Hydrolase</keyword>
<feature type="binding site" evidence="15">
    <location>
        <position position="179"/>
    </location>
    <ligand>
        <name>DNA</name>
        <dbReference type="ChEBI" id="CHEBI:16991"/>
    </ligand>
</feature>
<evidence type="ECO:0000256" key="11">
    <source>
        <dbReference type="ARBA" id="ARBA00023239"/>
    </source>
</evidence>
<dbReference type="InterPro" id="IPR035937">
    <property type="entry name" value="FPG_N"/>
</dbReference>
<gene>
    <name evidence="15 18" type="primary">mutM</name>
    <name evidence="15" type="synonym">fpg</name>
    <name evidence="18" type="ORF">GCM10022202_04220</name>
</gene>
<dbReference type="EC" id="4.2.99.18" evidence="15"/>
<dbReference type="Pfam" id="PF06831">
    <property type="entry name" value="H2TH"/>
    <property type="match status" value="1"/>
</dbReference>
<keyword evidence="11 15" id="KW-0456">Lyase</keyword>
<dbReference type="InterPro" id="IPR012319">
    <property type="entry name" value="FPG_cat"/>
</dbReference>
<dbReference type="Gene3D" id="3.20.190.10">
    <property type="entry name" value="MutM-like, N-terminal"/>
    <property type="match status" value="1"/>
</dbReference>
<reference evidence="19" key="1">
    <citation type="journal article" date="2019" name="Int. J. Syst. Evol. Microbiol.">
        <title>The Global Catalogue of Microorganisms (GCM) 10K type strain sequencing project: providing services to taxonomists for standard genome sequencing and annotation.</title>
        <authorList>
            <consortium name="The Broad Institute Genomics Platform"/>
            <consortium name="The Broad Institute Genome Sequencing Center for Infectious Disease"/>
            <person name="Wu L."/>
            <person name="Ma J."/>
        </authorList>
    </citation>
    <scope>NUCLEOTIDE SEQUENCE [LARGE SCALE GENOMIC DNA]</scope>
    <source>
        <strain evidence="19">JCM 16546</strain>
    </source>
</reference>
<protein>
    <recommendedName>
        <fullName evidence="15">Formamidopyrimidine-DNA glycosylase</fullName>
        <shortName evidence="15">Fapy-DNA glycosylase</shortName>
        <ecNumber evidence="15">3.2.2.23</ecNumber>
    </recommendedName>
    <alternativeName>
        <fullName evidence="15">DNA-(apurinic or apyrimidinic site) lyase MutM</fullName>
        <shortName evidence="15">AP lyase MutM</shortName>
        <ecNumber evidence="15">4.2.99.18</ecNumber>
    </alternativeName>
</protein>
<dbReference type="SUPFAM" id="SSF57716">
    <property type="entry name" value="Glucocorticoid receptor-like (DNA-binding domain)"/>
    <property type="match status" value="1"/>
</dbReference>
<dbReference type="Pfam" id="PF06827">
    <property type="entry name" value="zf-FPG_IleRS"/>
    <property type="match status" value="1"/>
</dbReference>